<proteinExistence type="predicted"/>
<name>A0A399F725_9DEIN</name>
<gene>
    <name evidence="1" type="ORF">Mgrana_03204</name>
</gene>
<dbReference type="AlphaFoldDB" id="A0A399F725"/>
<dbReference type="Proteomes" id="UP000266178">
    <property type="component" value="Unassembled WGS sequence"/>
</dbReference>
<reference evidence="1 2" key="1">
    <citation type="submission" date="2018-08" db="EMBL/GenBank/DDBJ databases">
        <title>Meiothermus granaticius genome AF-68 sequencing project.</title>
        <authorList>
            <person name="Da Costa M.S."/>
            <person name="Albuquerque L."/>
            <person name="Raposo P."/>
            <person name="Froufe H.J.C."/>
            <person name="Barroso C.S."/>
            <person name="Egas C."/>
        </authorList>
    </citation>
    <scope>NUCLEOTIDE SEQUENCE [LARGE SCALE GENOMIC DNA]</scope>
    <source>
        <strain evidence="1 2">AF-68</strain>
    </source>
</reference>
<evidence type="ECO:0000313" key="2">
    <source>
        <dbReference type="Proteomes" id="UP000266178"/>
    </source>
</evidence>
<organism evidence="1 2">
    <name type="scientific">Meiothermus granaticius NBRC 107808</name>
    <dbReference type="NCBI Taxonomy" id="1227551"/>
    <lineage>
        <taxon>Bacteria</taxon>
        <taxon>Thermotogati</taxon>
        <taxon>Deinococcota</taxon>
        <taxon>Deinococci</taxon>
        <taxon>Thermales</taxon>
        <taxon>Thermaceae</taxon>
        <taxon>Meiothermus</taxon>
    </lineage>
</organism>
<keyword evidence="2" id="KW-1185">Reference proteome</keyword>
<comment type="caution">
    <text evidence="1">The sequence shown here is derived from an EMBL/GenBank/DDBJ whole genome shotgun (WGS) entry which is preliminary data.</text>
</comment>
<protein>
    <submittedName>
        <fullName evidence="1">Uncharacterized protein</fullName>
    </submittedName>
</protein>
<accession>A0A399F725</accession>
<evidence type="ECO:0000313" key="1">
    <source>
        <dbReference type="EMBL" id="RIH90692.1"/>
    </source>
</evidence>
<sequence>MNQAVSLDGAPIVVEQMNEDFEGNDLDWGAGWAQKAIDYARLQTPLAQGLSRWASGQSFGHMRRKGSARTDPAGIRQTLPALWASLSPAAGYYARISVYHEYNDPLTPEIVAALGETKPR</sequence>
<dbReference type="EMBL" id="QWLB01000075">
    <property type="protein sequence ID" value="RIH90692.1"/>
    <property type="molecule type" value="Genomic_DNA"/>
</dbReference>